<dbReference type="InterPro" id="IPR005218">
    <property type="entry name" value="Diacylglycerol/lipid_kinase"/>
</dbReference>
<evidence type="ECO:0000259" key="11">
    <source>
        <dbReference type="PROSITE" id="PS50146"/>
    </source>
</evidence>
<dbReference type="PANTHER" id="PTHR12358:SF54">
    <property type="entry name" value="SPHINGOSINE KINASE RELATED PROTEIN"/>
    <property type="match status" value="1"/>
</dbReference>
<dbReference type="SUPFAM" id="SSF111331">
    <property type="entry name" value="NAD kinase/diacylglycerol kinase-like"/>
    <property type="match status" value="1"/>
</dbReference>
<evidence type="ECO:0000313" key="13">
    <source>
        <dbReference type="Proteomes" id="UP000295418"/>
    </source>
</evidence>
<name>A0A4R4EBE0_9BACL</name>
<dbReference type="InterPro" id="IPR001206">
    <property type="entry name" value="Diacylglycerol_kinase_cat_dom"/>
</dbReference>
<evidence type="ECO:0000256" key="6">
    <source>
        <dbReference type="ARBA" id="ARBA00022777"/>
    </source>
</evidence>
<dbReference type="NCBIfam" id="TIGR00147">
    <property type="entry name" value="YegS/Rv2252/BmrU family lipid kinase"/>
    <property type="match status" value="1"/>
</dbReference>
<evidence type="ECO:0000256" key="10">
    <source>
        <dbReference type="ARBA" id="ARBA00023264"/>
    </source>
</evidence>
<comment type="caution">
    <text evidence="12">The sequence shown here is derived from an EMBL/GenBank/DDBJ whole genome shotgun (WGS) entry which is preliminary data.</text>
</comment>
<dbReference type="InterPro" id="IPR016064">
    <property type="entry name" value="NAD/diacylglycerol_kinase_sf"/>
</dbReference>
<dbReference type="GO" id="GO:0016301">
    <property type="term" value="F:kinase activity"/>
    <property type="evidence" value="ECO:0007669"/>
    <property type="project" value="UniProtKB-KW"/>
</dbReference>
<dbReference type="OrthoDB" id="9786026at2"/>
<keyword evidence="13" id="KW-1185">Reference proteome</keyword>
<keyword evidence="6 12" id="KW-0418">Kinase</keyword>
<dbReference type="AlphaFoldDB" id="A0A4R4EBE0"/>
<keyword evidence="7" id="KW-0067">ATP-binding</keyword>
<dbReference type="SMART" id="SM00046">
    <property type="entry name" value="DAGKc"/>
    <property type="match status" value="1"/>
</dbReference>
<comment type="cofactor">
    <cofactor evidence="1">
        <name>Mg(2+)</name>
        <dbReference type="ChEBI" id="CHEBI:18420"/>
    </cofactor>
</comment>
<dbReference type="Gene3D" id="3.40.50.10330">
    <property type="entry name" value="Probable inorganic polyphosphate/atp-NAD kinase, domain 1"/>
    <property type="match status" value="1"/>
</dbReference>
<proteinExistence type="inferred from homology"/>
<keyword evidence="5" id="KW-0547">Nucleotide-binding</keyword>
<dbReference type="InterPro" id="IPR050187">
    <property type="entry name" value="Lipid_Phosphate_FormReg"/>
</dbReference>
<dbReference type="GO" id="GO:0005524">
    <property type="term" value="F:ATP binding"/>
    <property type="evidence" value="ECO:0007669"/>
    <property type="project" value="UniProtKB-KW"/>
</dbReference>
<dbReference type="InterPro" id="IPR045540">
    <property type="entry name" value="YegS/DAGK_C"/>
</dbReference>
<organism evidence="12 13">
    <name type="scientific">Paenibacillus albiflavus</name>
    <dbReference type="NCBI Taxonomy" id="2545760"/>
    <lineage>
        <taxon>Bacteria</taxon>
        <taxon>Bacillati</taxon>
        <taxon>Bacillota</taxon>
        <taxon>Bacilli</taxon>
        <taxon>Bacillales</taxon>
        <taxon>Paenibacillaceae</taxon>
        <taxon>Paenibacillus</taxon>
    </lineage>
</organism>
<dbReference type="Pfam" id="PF00781">
    <property type="entry name" value="DAGK_cat"/>
    <property type="match status" value="1"/>
</dbReference>
<evidence type="ECO:0000313" key="12">
    <source>
        <dbReference type="EMBL" id="TCZ77196.1"/>
    </source>
</evidence>
<keyword evidence="9" id="KW-0594">Phospholipid biosynthesis</keyword>
<dbReference type="RefSeq" id="WP_132418297.1">
    <property type="nucleotide sequence ID" value="NZ_SKFG01000010.1"/>
</dbReference>
<evidence type="ECO:0000256" key="9">
    <source>
        <dbReference type="ARBA" id="ARBA00023209"/>
    </source>
</evidence>
<dbReference type="Proteomes" id="UP000295418">
    <property type="component" value="Unassembled WGS sequence"/>
</dbReference>
<keyword evidence="8" id="KW-0443">Lipid metabolism</keyword>
<evidence type="ECO:0000256" key="3">
    <source>
        <dbReference type="ARBA" id="ARBA00022516"/>
    </source>
</evidence>
<dbReference type="EMBL" id="SKFG01000010">
    <property type="protein sequence ID" value="TCZ77196.1"/>
    <property type="molecule type" value="Genomic_DNA"/>
</dbReference>
<dbReference type="PROSITE" id="PS50146">
    <property type="entry name" value="DAGK"/>
    <property type="match status" value="1"/>
</dbReference>
<evidence type="ECO:0000256" key="5">
    <source>
        <dbReference type="ARBA" id="ARBA00022741"/>
    </source>
</evidence>
<dbReference type="Pfam" id="PF19279">
    <property type="entry name" value="YegS_C"/>
    <property type="match status" value="1"/>
</dbReference>
<keyword evidence="3" id="KW-0444">Lipid biosynthesis</keyword>
<feature type="domain" description="DAGKc" evidence="11">
    <location>
        <begin position="1"/>
        <end position="133"/>
    </location>
</feature>
<evidence type="ECO:0000256" key="4">
    <source>
        <dbReference type="ARBA" id="ARBA00022679"/>
    </source>
</evidence>
<accession>A0A4R4EBE0</accession>
<evidence type="ECO:0000256" key="8">
    <source>
        <dbReference type="ARBA" id="ARBA00023098"/>
    </source>
</evidence>
<evidence type="ECO:0000256" key="1">
    <source>
        <dbReference type="ARBA" id="ARBA00001946"/>
    </source>
</evidence>
<dbReference type="GO" id="GO:0008654">
    <property type="term" value="P:phospholipid biosynthetic process"/>
    <property type="evidence" value="ECO:0007669"/>
    <property type="project" value="UniProtKB-KW"/>
</dbReference>
<evidence type="ECO:0000256" key="2">
    <source>
        <dbReference type="ARBA" id="ARBA00005983"/>
    </source>
</evidence>
<dbReference type="Gene3D" id="2.60.200.40">
    <property type="match status" value="1"/>
</dbReference>
<dbReference type="PANTHER" id="PTHR12358">
    <property type="entry name" value="SPHINGOSINE KINASE"/>
    <property type="match status" value="1"/>
</dbReference>
<reference evidence="12 13" key="1">
    <citation type="submission" date="2019-03" db="EMBL/GenBank/DDBJ databases">
        <authorList>
            <person name="Kim M.K.M."/>
        </authorList>
    </citation>
    <scope>NUCLEOTIDE SEQUENCE [LARGE SCALE GENOMIC DNA]</scope>
    <source>
        <strain evidence="12 13">18JY21-1</strain>
    </source>
</reference>
<keyword evidence="10" id="KW-1208">Phospholipid metabolism</keyword>
<dbReference type="InterPro" id="IPR017438">
    <property type="entry name" value="ATP-NAD_kinase_N"/>
</dbReference>
<comment type="similarity">
    <text evidence="2">Belongs to the diacylglycerol/lipid kinase family.</text>
</comment>
<keyword evidence="4" id="KW-0808">Transferase</keyword>
<sequence>MLGFIINPASGYGRGLTLWNQIQRELRNRGVNYAYRITKQRGETTRLTQDLLSEHNIDTLIAIGGDGTIYEAANGLYQSGQLHNVRFGHIPGGTGNDFARSHSLSSDPIQILNFILNNQDGGKLDLLEVDGTVALNCIGVGFDAVVARYTNEATYKKALNNFKLGKLSYFISAIKAFATFRPYSADIIVDGKAYHFSSVWMIVNSNAPYFGGAMKVCPHAVSDDGEVDVTVFHCNNKMKLISIFRSIYSGTHIHHPAVTILRGKHIELKPDSPQQVQADGEALANSNFEIRVLKQALSIIK</sequence>
<gene>
    <name evidence="12" type="ORF">E0485_12100</name>
</gene>
<evidence type="ECO:0000256" key="7">
    <source>
        <dbReference type="ARBA" id="ARBA00022840"/>
    </source>
</evidence>
<protein>
    <submittedName>
        <fullName evidence="12">Diacylglycerol kinase family lipid kinase</fullName>
    </submittedName>
</protein>